<evidence type="ECO:0000256" key="12">
    <source>
        <dbReference type="RuleBase" id="RU361159"/>
    </source>
</evidence>
<feature type="binding site" evidence="10">
    <location>
        <position position="125"/>
    </location>
    <ligand>
        <name>Mn(2+)</name>
        <dbReference type="ChEBI" id="CHEBI:29035"/>
        <label>1</label>
    </ligand>
</feature>
<evidence type="ECO:0000313" key="14">
    <source>
        <dbReference type="Proteomes" id="UP000297454"/>
    </source>
</evidence>
<feature type="binding site" evidence="10">
    <location>
        <position position="99"/>
    </location>
    <ligand>
        <name>Mn(2+)</name>
        <dbReference type="ChEBI" id="CHEBI:29035"/>
        <label>1</label>
    </ligand>
</feature>
<name>A0A4R9C320_9FIRM</name>
<gene>
    <name evidence="13" type="primary">rocF</name>
    <name evidence="13" type="ORF">EQF91_04465</name>
</gene>
<evidence type="ECO:0000256" key="3">
    <source>
        <dbReference type="ARBA" id="ARBA00018123"/>
    </source>
</evidence>
<dbReference type="NCBIfam" id="TIGR01229">
    <property type="entry name" value="rocF_arginase"/>
    <property type="match status" value="1"/>
</dbReference>
<dbReference type="Gene3D" id="3.40.800.10">
    <property type="entry name" value="Ureohydrolase domain"/>
    <property type="match status" value="1"/>
</dbReference>
<dbReference type="AlphaFoldDB" id="A0A4R9C320"/>
<evidence type="ECO:0000256" key="5">
    <source>
        <dbReference type="ARBA" id="ARBA00022723"/>
    </source>
</evidence>
<feature type="binding site" evidence="10">
    <location>
        <position position="127"/>
    </location>
    <ligand>
        <name>Mn(2+)</name>
        <dbReference type="ChEBI" id="CHEBI:29035"/>
        <label>1</label>
    </ligand>
</feature>
<dbReference type="GO" id="GO:0030145">
    <property type="term" value="F:manganese ion binding"/>
    <property type="evidence" value="ECO:0007669"/>
    <property type="project" value="TreeGrafter"/>
</dbReference>
<dbReference type="InterPro" id="IPR006035">
    <property type="entry name" value="Ureohydrolase"/>
</dbReference>
<evidence type="ECO:0000256" key="8">
    <source>
        <dbReference type="ARBA" id="ARBA00047391"/>
    </source>
</evidence>
<keyword evidence="5 10" id="KW-0479">Metal-binding</keyword>
<comment type="cofactor">
    <cofactor evidence="10 12">
        <name>Mn(2+)</name>
        <dbReference type="ChEBI" id="CHEBI:29035"/>
    </cofactor>
    <text evidence="10 12">Binds 2 manganese ions per subunit.</text>
</comment>
<feature type="binding site" evidence="10">
    <location>
        <position position="123"/>
    </location>
    <ligand>
        <name>Mn(2+)</name>
        <dbReference type="ChEBI" id="CHEBI:29035"/>
        <label>1</label>
    </ligand>
</feature>
<evidence type="ECO:0000256" key="9">
    <source>
        <dbReference type="NCBIfam" id="TIGR01229"/>
    </source>
</evidence>
<dbReference type="GO" id="GO:0004053">
    <property type="term" value="F:arginase activity"/>
    <property type="evidence" value="ECO:0007669"/>
    <property type="project" value="UniProtKB-UniRule"/>
</dbReference>
<feature type="binding site" evidence="10">
    <location>
        <position position="228"/>
    </location>
    <ligand>
        <name>Mn(2+)</name>
        <dbReference type="ChEBI" id="CHEBI:29035"/>
        <label>1</label>
    </ligand>
</feature>
<dbReference type="EMBL" id="SCFR01000012">
    <property type="protein sequence ID" value="TFF66163.1"/>
    <property type="molecule type" value="Genomic_DNA"/>
</dbReference>
<evidence type="ECO:0000256" key="10">
    <source>
        <dbReference type="PIRSR" id="PIRSR036979-1"/>
    </source>
</evidence>
<reference evidence="13 14" key="1">
    <citation type="submission" date="2019-01" db="EMBL/GenBank/DDBJ databases">
        <title>Draft Genome Sequences of Helcococcus ovis Strains Isolated from the Uterus and Vagina of Dairy Cows with Metritis.</title>
        <authorList>
            <person name="Cunha F."/>
            <person name="Jeon S.J."/>
            <person name="Kutzer P."/>
            <person name="Galvao K.N."/>
        </authorList>
    </citation>
    <scope>NUCLEOTIDE SEQUENCE [LARGE SCALE GENOMIC DNA]</scope>
    <source>
        <strain evidence="13 14">KG-37</strain>
    </source>
</reference>
<dbReference type="FunFam" id="3.40.800.10:FF:000012">
    <property type="entry name" value="Arginase"/>
    <property type="match status" value="1"/>
</dbReference>
<accession>A0A4R9C320</accession>
<comment type="catalytic activity">
    <reaction evidence="8 12">
        <text>L-arginine + H2O = urea + L-ornithine</text>
        <dbReference type="Rhea" id="RHEA:20569"/>
        <dbReference type="ChEBI" id="CHEBI:15377"/>
        <dbReference type="ChEBI" id="CHEBI:16199"/>
        <dbReference type="ChEBI" id="CHEBI:32682"/>
        <dbReference type="ChEBI" id="CHEBI:46911"/>
        <dbReference type="EC" id="3.5.3.1"/>
    </reaction>
</comment>
<evidence type="ECO:0000256" key="7">
    <source>
        <dbReference type="ARBA" id="ARBA00023211"/>
    </source>
</evidence>
<dbReference type="Pfam" id="PF00491">
    <property type="entry name" value="Arginase"/>
    <property type="match status" value="1"/>
</dbReference>
<feature type="binding site" evidence="10">
    <location>
        <position position="230"/>
    </location>
    <ligand>
        <name>Mn(2+)</name>
        <dbReference type="ChEBI" id="CHEBI:29035"/>
        <label>1</label>
    </ligand>
</feature>
<keyword evidence="7 10" id="KW-0464">Manganese</keyword>
<comment type="caution">
    <text evidence="13">The sequence shown here is derived from an EMBL/GenBank/DDBJ whole genome shotgun (WGS) entry which is preliminary data.</text>
</comment>
<evidence type="ECO:0000256" key="1">
    <source>
        <dbReference type="ARBA" id="ARBA00005098"/>
    </source>
</evidence>
<dbReference type="PRINTS" id="PR00116">
    <property type="entry name" value="ARGINASE"/>
</dbReference>
<dbReference type="PIRSF" id="PIRSF036979">
    <property type="entry name" value="Arginase"/>
    <property type="match status" value="1"/>
</dbReference>
<dbReference type="GO" id="GO:0006525">
    <property type="term" value="P:arginine metabolic process"/>
    <property type="evidence" value="ECO:0007669"/>
    <property type="project" value="UniProtKB-KW"/>
</dbReference>
<comment type="pathway">
    <text evidence="1">Nitrogen metabolism; urea cycle; L-ornithine and urea from L-arginine: step 1/1.</text>
</comment>
<dbReference type="Proteomes" id="UP000297454">
    <property type="component" value="Unassembled WGS sequence"/>
</dbReference>
<keyword evidence="6 12" id="KW-0378">Hydrolase</keyword>
<evidence type="ECO:0000313" key="13">
    <source>
        <dbReference type="EMBL" id="TFF66163.1"/>
    </source>
</evidence>
<evidence type="ECO:0000256" key="11">
    <source>
        <dbReference type="PROSITE-ProRule" id="PRU00742"/>
    </source>
</evidence>
<dbReference type="InterPro" id="IPR023696">
    <property type="entry name" value="Ureohydrolase_dom_sf"/>
</dbReference>
<proteinExistence type="inferred from homology"/>
<evidence type="ECO:0000256" key="6">
    <source>
        <dbReference type="ARBA" id="ARBA00022801"/>
    </source>
</evidence>
<dbReference type="RefSeq" id="WP_134710461.1">
    <property type="nucleotide sequence ID" value="NZ_CP119081.1"/>
</dbReference>
<comment type="similarity">
    <text evidence="11 12">Belongs to the arginase family.</text>
</comment>
<dbReference type="InterPro" id="IPR014033">
    <property type="entry name" value="Arginase"/>
</dbReference>
<evidence type="ECO:0000256" key="4">
    <source>
        <dbReference type="ARBA" id="ARBA00022503"/>
    </source>
</evidence>
<dbReference type="EC" id="3.5.3.1" evidence="2 9"/>
<dbReference type="PANTHER" id="PTHR43782">
    <property type="entry name" value="ARGINASE"/>
    <property type="match status" value="1"/>
</dbReference>
<dbReference type="SUPFAM" id="SSF52768">
    <property type="entry name" value="Arginase/deacetylase"/>
    <property type="match status" value="1"/>
</dbReference>
<dbReference type="PROSITE" id="PS51409">
    <property type="entry name" value="ARGINASE_2"/>
    <property type="match status" value="1"/>
</dbReference>
<dbReference type="GO" id="GO:0005829">
    <property type="term" value="C:cytosol"/>
    <property type="evidence" value="ECO:0007669"/>
    <property type="project" value="TreeGrafter"/>
</dbReference>
<dbReference type="OrthoDB" id="9788689at2"/>
<keyword evidence="14" id="KW-1185">Reference proteome</keyword>
<organism evidence="13 14">
    <name type="scientific">Helcococcus ovis</name>
    <dbReference type="NCBI Taxonomy" id="72026"/>
    <lineage>
        <taxon>Bacteria</taxon>
        <taxon>Bacillati</taxon>
        <taxon>Bacillota</taxon>
        <taxon>Tissierellia</taxon>
        <taxon>Tissierellales</taxon>
        <taxon>Peptoniphilaceae</taxon>
        <taxon>Helcococcus</taxon>
    </lineage>
</organism>
<dbReference type="GeneID" id="97030529"/>
<evidence type="ECO:0000256" key="2">
    <source>
        <dbReference type="ARBA" id="ARBA00012168"/>
    </source>
</evidence>
<dbReference type="CDD" id="cd09989">
    <property type="entry name" value="Arginase"/>
    <property type="match status" value="1"/>
</dbReference>
<protein>
    <recommendedName>
        <fullName evidence="3 9">Arginase</fullName>
        <ecNumber evidence="2 9">3.5.3.1</ecNumber>
    </recommendedName>
</protein>
<keyword evidence="4 12" id="KW-0056">Arginine metabolism</keyword>
<dbReference type="PANTHER" id="PTHR43782:SF3">
    <property type="entry name" value="ARGINASE"/>
    <property type="match status" value="1"/>
</dbReference>
<sequence length="302" mass="33919">MKINFIKVPIFYGSDRPGVELGPDTMIQNNIIDIFEKKGNIIKKIFNTNVDKYSEQEKFATSKKLKYYKGILDANKDLANKLYETLKEGILPFVLGGDHSLGIGSIAATSKFHNKDLAVIWIDAHTDINTIETSPSANIHGMPLSISLGEGNTELNNILFNGKKINGNNVYILGARSVDDGEYGILEKHNVNVWYMNDIKEKGIEACIEELLLKLKEKNTKNIHLSYDIDSLDEKLVPGTGTPEKDGMNIEQSEKLIKSIIQTKLVRSIDFVEFNPMKDINDITLKNVIKMLNVFSLELSKL</sequence>